<proteinExistence type="predicted"/>
<dbReference type="STRING" id="409849.ENSPMGP00000005938"/>
<dbReference type="Ensembl" id="ENSPMGT00000006306.1">
    <property type="protein sequence ID" value="ENSPMGP00000005938.1"/>
    <property type="gene ID" value="ENSPMGG00000004990.1"/>
</dbReference>
<keyword evidence="1" id="KW-1133">Transmembrane helix</keyword>
<sequence>MAVAVNRDLTVQVLADANVVKLMDSKQALRAAVQKGEPKCLGVSVNYFGLFVFEVSQLMLGLLVVWMGVPWWSGLSFVIAGVVSILLDKYCNMNHLYACLVTSVITTVIAIMAIIVYSVDIERNPATPCIKQMYDNCDDKHYATKLSKGVKSALLLFTLAQTTISGVLSFLLFRQRRSFQIYNVRNTLKCTLHLV</sequence>
<reference evidence="2" key="2">
    <citation type="submission" date="2025-09" db="UniProtKB">
        <authorList>
            <consortium name="Ensembl"/>
        </authorList>
    </citation>
    <scope>IDENTIFICATION</scope>
</reference>
<keyword evidence="1" id="KW-0472">Membrane</keyword>
<keyword evidence="3" id="KW-1185">Reference proteome</keyword>
<evidence type="ECO:0000256" key="1">
    <source>
        <dbReference type="SAM" id="Phobius"/>
    </source>
</evidence>
<accession>A0A3B3ZMR9</accession>
<dbReference type="AlphaFoldDB" id="A0A3B3ZMR9"/>
<feature type="transmembrane region" description="Helical" evidence="1">
    <location>
        <begin position="96"/>
        <end position="117"/>
    </location>
</feature>
<dbReference type="Proteomes" id="UP000261520">
    <property type="component" value="Unplaced"/>
</dbReference>
<organism evidence="2 3">
    <name type="scientific">Periophthalmus magnuspinnatus</name>
    <dbReference type="NCBI Taxonomy" id="409849"/>
    <lineage>
        <taxon>Eukaryota</taxon>
        <taxon>Metazoa</taxon>
        <taxon>Chordata</taxon>
        <taxon>Craniata</taxon>
        <taxon>Vertebrata</taxon>
        <taxon>Euteleostomi</taxon>
        <taxon>Actinopterygii</taxon>
        <taxon>Neopterygii</taxon>
        <taxon>Teleostei</taxon>
        <taxon>Neoteleostei</taxon>
        <taxon>Acanthomorphata</taxon>
        <taxon>Gobiaria</taxon>
        <taxon>Gobiiformes</taxon>
        <taxon>Gobioidei</taxon>
        <taxon>Gobiidae</taxon>
        <taxon>Oxudercinae</taxon>
        <taxon>Periophthalmus</taxon>
    </lineage>
</organism>
<evidence type="ECO:0000313" key="2">
    <source>
        <dbReference type="Ensembl" id="ENSPMGP00000005938.1"/>
    </source>
</evidence>
<evidence type="ECO:0000313" key="3">
    <source>
        <dbReference type="Proteomes" id="UP000261520"/>
    </source>
</evidence>
<reference evidence="2" key="1">
    <citation type="submission" date="2025-08" db="UniProtKB">
        <authorList>
            <consortium name="Ensembl"/>
        </authorList>
    </citation>
    <scope>IDENTIFICATION</scope>
</reference>
<protein>
    <submittedName>
        <fullName evidence="2">Uncharacterized protein</fullName>
    </submittedName>
</protein>
<name>A0A3B3ZMR9_9GOBI</name>
<feature type="transmembrane region" description="Helical" evidence="1">
    <location>
        <begin position="153"/>
        <end position="173"/>
    </location>
</feature>
<keyword evidence="1" id="KW-0812">Transmembrane</keyword>
<feature type="transmembrane region" description="Helical" evidence="1">
    <location>
        <begin position="45"/>
        <end position="65"/>
    </location>
</feature>
<feature type="transmembrane region" description="Helical" evidence="1">
    <location>
        <begin position="71"/>
        <end position="87"/>
    </location>
</feature>